<sequence>MSIRFDAADAHWRVAPLAGFSAAQKDWLTRGGSLTAHLRTLGEVAVRVTREAVALPWADEHAALGITPRAPVWVREVVLSVNGVPFVAAHSVVPLAASIGIWQAMRRLRTRPLAELLYSDSSVARSSLVSRRLTARHPLYRLAARQIDEAPPPHALVARRSVFERHGAPLMVTECMLPALWKQLAHLASLANTASLSGERHAAAPAPQRTHLREHGRPLEHTASRAHCAARGEHGHLAERDAHESERAPASDSKVKR</sequence>
<protein>
    <recommendedName>
        <fullName evidence="5">Probable chorismate pyruvate-lyase</fullName>
        <shortName evidence="5">CL</shortName>
        <shortName evidence="5">CPL</shortName>
        <ecNumber evidence="5">4.1.3.40</ecNumber>
    </recommendedName>
</protein>
<dbReference type="GO" id="GO:0042866">
    <property type="term" value="P:pyruvate biosynthetic process"/>
    <property type="evidence" value="ECO:0007669"/>
    <property type="project" value="UniProtKB-UniRule"/>
</dbReference>
<feature type="compositionally biased region" description="Basic and acidic residues" evidence="6">
    <location>
        <begin position="231"/>
        <end position="249"/>
    </location>
</feature>
<evidence type="ECO:0000256" key="5">
    <source>
        <dbReference type="HAMAP-Rule" id="MF_01632"/>
    </source>
</evidence>
<dbReference type="Proteomes" id="UP001246473">
    <property type="component" value="Unassembled WGS sequence"/>
</dbReference>
<comment type="subcellular location">
    <subcellularLocation>
        <location evidence="5">Cytoplasm</location>
    </subcellularLocation>
</comment>
<dbReference type="InterPro" id="IPR007440">
    <property type="entry name" value="Chorismate--pyruvate_lyase"/>
</dbReference>
<feature type="binding site" evidence="5">
    <location>
        <position position="174"/>
    </location>
    <ligand>
        <name>substrate</name>
    </ligand>
</feature>
<comment type="pathway">
    <text evidence="5">Cofactor biosynthesis; ubiquinone biosynthesis.</text>
</comment>
<keyword evidence="3 5" id="KW-0456">Lyase</keyword>
<feature type="binding site" evidence="5">
    <location>
        <position position="75"/>
    </location>
    <ligand>
        <name>substrate</name>
    </ligand>
</feature>
<comment type="similarity">
    <text evidence="5">Belongs to the UbiC family.</text>
</comment>
<accession>A0AAP5QE33</accession>
<evidence type="ECO:0000313" key="7">
    <source>
        <dbReference type="EMBL" id="MDT8840532.1"/>
    </source>
</evidence>
<comment type="caution">
    <text evidence="7">The sequence shown here is derived from an EMBL/GenBank/DDBJ whole genome shotgun (WGS) entry which is preliminary data.</text>
</comment>
<evidence type="ECO:0000256" key="2">
    <source>
        <dbReference type="ARBA" id="ARBA00022688"/>
    </source>
</evidence>
<dbReference type="PANTHER" id="PTHR38683:SF1">
    <property type="entry name" value="CHORISMATE PYRUVATE-LYASE"/>
    <property type="match status" value="1"/>
</dbReference>
<keyword evidence="2 5" id="KW-0831">Ubiquinone biosynthesis</keyword>
<comment type="caution">
    <text evidence="5">Lacks conserved residue(s) required for the propagation of feature annotation.</text>
</comment>
<dbReference type="PANTHER" id="PTHR38683">
    <property type="entry name" value="CHORISMATE PYRUVATE-LYASE"/>
    <property type="match status" value="1"/>
</dbReference>
<feature type="region of interest" description="Disordered" evidence="6">
    <location>
        <begin position="198"/>
        <end position="217"/>
    </location>
</feature>
<keyword evidence="1 5" id="KW-0963">Cytoplasm</keyword>
<dbReference type="GO" id="GO:0008813">
    <property type="term" value="F:chorismate lyase activity"/>
    <property type="evidence" value="ECO:0007669"/>
    <property type="project" value="UniProtKB-UniRule"/>
</dbReference>
<dbReference type="GO" id="GO:0006744">
    <property type="term" value="P:ubiquinone biosynthetic process"/>
    <property type="evidence" value="ECO:0007669"/>
    <property type="project" value="UniProtKB-UniRule"/>
</dbReference>
<evidence type="ECO:0000256" key="1">
    <source>
        <dbReference type="ARBA" id="ARBA00022490"/>
    </source>
</evidence>
<reference evidence="7" key="1">
    <citation type="submission" date="2022-08" db="EMBL/GenBank/DDBJ databases">
        <authorList>
            <person name="Kim S.-J."/>
        </authorList>
    </citation>
    <scope>NUCLEOTIDE SEQUENCE</scope>
    <source>
        <strain evidence="7">KJ</strain>
    </source>
</reference>
<dbReference type="AlphaFoldDB" id="A0AAP5QE33"/>
<feature type="region of interest" description="Disordered" evidence="6">
    <location>
        <begin position="231"/>
        <end position="257"/>
    </location>
</feature>
<dbReference type="Pfam" id="PF04345">
    <property type="entry name" value="Chor_lyase"/>
    <property type="match status" value="1"/>
</dbReference>
<dbReference type="EC" id="4.1.3.40" evidence="5"/>
<evidence type="ECO:0000256" key="3">
    <source>
        <dbReference type="ARBA" id="ARBA00023239"/>
    </source>
</evidence>
<comment type="function">
    <text evidence="5">Removes the pyruvyl group from chorismate, with concomitant aromatization of the ring, to provide 4-hydroxybenzoate (4HB) for the ubiquinone pathway.</text>
</comment>
<comment type="catalytic activity">
    <reaction evidence="5">
        <text>chorismate = 4-hydroxybenzoate + pyruvate</text>
        <dbReference type="Rhea" id="RHEA:16505"/>
        <dbReference type="ChEBI" id="CHEBI:15361"/>
        <dbReference type="ChEBI" id="CHEBI:17879"/>
        <dbReference type="ChEBI" id="CHEBI:29748"/>
        <dbReference type="EC" id="4.1.3.40"/>
    </reaction>
</comment>
<organism evidence="7 8">
    <name type="scientific">Paraburkholderia fungorum</name>
    <dbReference type="NCBI Taxonomy" id="134537"/>
    <lineage>
        <taxon>Bacteria</taxon>
        <taxon>Pseudomonadati</taxon>
        <taxon>Pseudomonadota</taxon>
        <taxon>Betaproteobacteria</taxon>
        <taxon>Burkholderiales</taxon>
        <taxon>Burkholderiaceae</taxon>
        <taxon>Paraburkholderia</taxon>
    </lineage>
</organism>
<dbReference type="GO" id="GO:0005829">
    <property type="term" value="C:cytosol"/>
    <property type="evidence" value="ECO:0007669"/>
    <property type="project" value="TreeGrafter"/>
</dbReference>
<evidence type="ECO:0000256" key="6">
    <source>
        <dbReference type="SAM" id="MobiDB-lite"/>
    </source>
</evidence>
<evidence type="ECO:0000313" key="8">
    <source>
        <dbReference type="Proteomes" id="UP001246473"/>
    </source>
</evidence>
<evidence type="ECO:0000256" key="4">
    <source>
        <dbReference type="ARBA" id="ARBA00023317"/>
    </source>
</evidence>
<dbReference type="Gene3D" id="3.40.1410.10">
    <property type="entry name" value="Chorismate lyase-like"/>
    <property type="match status" value="1"/>
</dbReference>
<dbReference type="SUPFAM" id="SSF64288">
    <property type="entry name" value="Chorismate lyase-like"/>
    <property type="match status" value="1"/>
</dbReference>
<dbReference type="EMBL" id="JANSLM010000009">
    <property type="protein sequence ID" value="MDT8840532.1"/>
    <property type="molecule type" value="Genomic_DNA"/>
</dbReference>
<dbReference type="RefSeq" id="WP_106352804.1">
    <property type="nucleotide sequence ID" value="NZ_JANSLM010000009.1"/>
</dbReference>
<feature type="binding site" evidence="5">
    <location>
        <position position="113"/>
    </location>
    <ligand>
        <name>substrate</name>
    </ligand>
</feature>
<keyword evidence="4 5" id="KW-0670">Pyruvate</keyword>
<proteinExistence type="inferred from homology"/>
<name>A0AAP5QE33_9BURK</name>
<dbReference type="HAMAP" id="MF_01632">
    <property type="entry name" value="UbiC"/>
    <property type="match status" value="1"/>
</dbReference>
<dbReference type="InterPro" id="IPR028978">
    <property type="entry name" value="Chorismate_lyase_/UTRA_dom_sf"/>
</dbReference>
<gene>
    <name evidence="5" type="primary">ubiC</name>
    <name evidence="7" type="ORF">ParKJ_24210</name>
</gene>